<evidence type="ECO:0000313" key="2">
    <source>
        <dbReference type="Proteomes" id="UP000824469"/>
    </source>
</evidence>
<name>A0AA38C2G9_TAXCH</name>
<evidence type="ECO:0000313" key="1">
    <source>
        <dbReference type="EMBL" id="KAH9288697.1"/>
    </source>
</evidence>
<dbReference type="AlphaFoldDB" id="A0AA38C2G9"/>
<sequence>MGKGCGCCISSGANAQAVVELGDSLDSIKLLIADADPIQQIDPLIHFIENQLMRMKDPTEASSSSGGIQVEAVASSTTLAAQIIDKISTEAQTFADSEVAKAIGSTVISAAKVVGEAHWIFVALSMAAYALERCGTVTSNVEECRELLLTVAEVAKDLKKFKEAMSGEGDQKVGKAFKVVAEGAFMCCQYIAQGRAS</sequence>
<gene>
    <name evidence="1" type="ORF">KI387_032814</name>
</gene>
<keyword evidence="2" id="KW-1185">Reference proteome</keyword>
<organism evidence="1 2">
    <name type="scientific">Taxus chinensis</name>
    <name type="common">Chinese yew</name>
    <name type="synonym">Taxus wallichiana var. chinensis</name>
    <dbReference type="NCBI Taxonomy" id="29808"/>
    <lineage>
        <taxon>Eukaryota</taxon>
        <taxon>Viridiplantae</taxon>
        <taxon>Streptophyta</taxon>
        <taxon>Embryophyta</taxon>
        <taxon>Tracheophyta</taxon>
        <taxon>Spermatophyta</taxon>
        <taxon>Pinopsida</taxon>
        <taxon>Pinidae</taxon>
        <taxon>Conifers II</taxon>
        <taxon>Cupressales</taxon>
        <taxon>Taxaceae</taxon>
        <taxon>Taxus</taxon>
    </lineage>
</organism>
<accession>A0AA38C2G9</accession>
<proteinExistence type="predicted"/>
<dbReference type="EMBL" id="JAHRHJ020003813">
    <property type="protein sequence ID" value="KAH9288697.1"/>
    <property type="molecule type" value="Genomic_DNA"/>
</dbReference>
<comment type="caution">
    <text evidence="1">The sequence shown here is derived from an EMBL/GenBank/DDBJ whole genome shotgun (WGS) entry which is preliminary data.</text>
</comment>
<reference evidence="1 2" key="1">
    <citation type="journal article" date="2021" name="Nat. Plants">
        <title>The Taxus genome provides insights into paclitaxel biosynthesis.</title>
        <authorList>
            <person name="Xiong X."/>
            <person name="Gou J."/>
            <person name="Liao Q."/>
            <person name="Li Y."/>
            <person name="Zhou Q."/>
            <person name="Bi G."/>
            <person name="Li C."/>
            <person name="Du R."/>
            <person name="Wang X."/>
            <person name="Sun T."/>
            <person name="Guo L."/>
            <person name="Liang H."/>
            <person name="Lu P."/>
            <person name="Wu Y."/>
            <person name="Zhang Z."/>
            <person name="Ro D.K."/>
            <person name="Shang Y."/>
            <person name="Huang S."/>
            <person name="Yan J."/>
        </authorList>
    </citation>
    <scope>NUCLEOTIDE SEQUENCE [LARGE SCALE GENOMIC DNA]</scope>
    <source>
        <strain evidence="1">Ta-2019</strain>
    </source>
</reference>
<dbReference type="Proteomes" id="UP000824469">
    <property type="component" value="Unassembled WGS sequence"/>
</dbReference>
<feature type="non-terminal residue" evidence="1">
    <location>
        <position position="197"/>
    </location>
</feature>
<protein>
    <submittedName>
        <fullName evidence="1">Uncharacterized protein</fullName>
    </submittedName>
</protein>